<dbReference type="Gene3D" id="2.70.170.10">
    <property type="entry name" value="Neurotransmitter-gated ion-channel ligand-binding domain"/>
    <property type="match status" value="1"/>
</dbReference>
<dbReference type="EMBL" id="JARQWQ010000009">
    <property type="protein sequence ID" value="KAK2569732.1"/>
    <property type="molecule type" value="Genomic_DNA"/>
</dbReference>
<sequence>MPMFTKVVTSSSVQPFSICSPGPFRALDRGERRSSKGKNWLEVKGRTLRKRLASLPRLRSGQLEKIKATLTSHMEFHRYPMDVQTLRLQIAGCKNKENALNLRQMPKHSYDDSQVKYEWSSVKLREKDMTEFYVDKESLRAESTIFITGTGTGMFLARHHI</sequence>
<dbReference type="GO" id="GO:0016020">
    <property type="term" value="C:membrane"/>
    <property type="evidence" value="ECO:0007669"/>
    <property type="project" value="InterPro"/>
</dbReference>
<reference evidence="1" key="2">
    <citation type="journal article" date="2023" name="Science">
        <title>Genomic signatures of disease resistance in endangered staghorn corals.</title>
        <authorList>
            <person name="Vollmer S.V."/>
            <person name="Selwyn J.D."/>
            <person name="Despard B.A."/>
            <person name="Roesel C.L."/>
        </authorList>
    </citation>
    <scope>NUCLEOTIDE SEQUENCE</scope>
    <source>
        <strain evidence="1">K2</strain>
    </source>
</reference>
<evidence type="ECO:0000313" key="2">
    <source>
        <dbReference type="Proteomes" id="UP001249851"/>
    </source>
</evidence>
<dbReference type="GO" id="GO:0005230">
    <property type="term" value="F:extracellular ligand-gated monoatomic ion channel activity"/>
    <property type="evidence" value="ECO:0007669"/>
    <property type="project" value="InterPro"/>
</dbReference>
<evidence type="ECO:0000313" key="1">
    <source>
        <dbReference type="EMBL" id="KAK2569732.1"/>
    </source>
</evidence>
<keyword evidence="2" id="KW-1185">Reference proteome</keyword>
<accession>A0AAD9VD82</accession>
<comment type="caution">
    <text evidence="1">The sequence shown here is derived from an EMBL/GenBank/DDBJ whole genome shotgun (WGS) entry which is preliminary data.</text>
</comment>
<reference evidence="1" key="1">
    <citation type="journal article" date="2023" name="G3 (Bethesda)">
        <title>Whole genome assembly and annotation of the endangered Caribbean coral Acropora cervicornis.</title>
        <authorList>
            <person name="Selwyn J.D."/>
            <person name="Vollmer S.V."/>
        </authorList>
    </citation>
    <scope>NUCLEOTIDE SEQUENCE</scope>
    <source>
        <strain evidence="1">K2</strain>
    </source>
</reference>
<dbReference type="Proteomes" id="UP001249851">
    <property type="component" value="Unassembled WGS sequence"/>
</dbReference>
<gene>
    <name evidence="1" type="ORF">P5673_005570</name>
</gene>
<name>A0AAD9VD82_ACRCE</name>
<organism evidence="1 2">
    <name type="scientific">Acropora cervicornis</name>
    <name type="common">Staghorn coral</name>
    <dbReference type="NCBI Taxonomy" id="6130"/>
    <lineage>
        <taxon>Eukaryota</taxon>
        <taxon>Metazoa</taxon>
        <taxon>Cnidaria</taxon>
        <taxon>Anthozoa</taxon>
        <taxon>Hexacorallia</taxon>
        <taxon>Scleractinia</taxon>
        <taxon>Astrocoeniina</taxon>
        <taxon>Acroporidae</taxon>
        <taxon>Acropora</taxon>
    </lineage>
</organism>
<protein>
    <submittedName>
        <fullName evidence="1">Uncharacterized protein</fullName>
    </submittedName>
</protein>
<proteinExistence type="predicted"/>
<dbReference type="AlphaFoldDB" id="A0AAD9VD82"/>
<dbReference type="InterPro" id="IPR036734">
    <property type="entry name" value="Neur_chan_lig-bd_sf"/>
</dbReference>